<dbReference type="PIRSF" id="PIRSF015952">
    <property type="entry name" value="U3snoRNP11"/>
    <property type="match status" value="1"/>
</dbReference>
<evidence type="ECO:0000256" key="4">
    <source>
        <dbReference type="ARBA" id="ARBA00023242"/>
    </source>
</evidence>
<dbReference type="eggNOG" id="KOG3237">
    <property type="taxonomic scope" value="Eukaryota"/>
</dbReference>
<dbReference type="GO" id="GO:0032040">
    <property type="term" value="C:small-subunit processome"/>
    <property type="evidence" value="ECO:0007669"/>
    <property type="project" value="UniProtKB-UniRule"/>
</dbReference>
<accession>B7G325</accession>
<feature type="region of interest" description="Disordered" evidence="6">
    <location>
        <begin position="229"/>
        <end position="256"/>
    </location>
</feature>
<evidence type="ECO:0000313" key="8">
    <source>
        <dbReference type="Proteomes" id="UP000000759"/>
    </source>
</evidence>
<evidence type="ECO:0000256" key="3">
    <source>
        <dbReference type="ARBA" id="ARBA00022552"/>
    </source>
</evidence>
<comment type="function">
    <text evidence="5">Involved in nucleolar processing of pre-18S ribosomal RNA.</text>
</comment>
<dbReference type="PaxDb" id="2850-Phatr21538"/>
<dbReference type="Proteomes" id="UP000000759">
    <property type="component" value="Chromosome 13"/>
</dbReference>
<keyword evidence="4 5" id="KW-0539">Nucleus</keyword>
<evidence type="ECO:0000256" key="2">
    <source>
        <dbReference type="ARBA" id="ARBA00008105"/>
    </source>
</evidence>
<keyword evidence="3 5" id="KW-0698">rRNA processing</keyword>
<evidence type="ECO:0000256" key="6">
    <source>
        <dbReference type="SAM" id="MobiDB-lite"/>
    </source>
</evidence>
<protein>
    <recommendedName>
        <fullName evidence="5">U3 small nucleolar RNA-associated protein 11</fullName>
        <shortName evidence="5">U3 snoRNA-associated protein 11</shortName>
    </recommendedName>
</protein>
<feature type="region of interest" description="Disordered" evidence="6">
    <location>
        <begin position="1"/>
        <end position="24"/>
    </location>
</feature>
<dbReference type="AlphaFoldDB" id="B7G325"/>
<dbReference type="PANTHER" id="PTHR12838:SF0">
    <property type="entry name" value="U3 SMALL NUCLEOLAR RNA-ASSOCIATED PROTEIN 11-RELATED"/>
    <property type="match status" value="1"/>
</dbReference>
<reference evidence="7 8" key="1">
    <citation type="journal article" date="2008" name="Nature">
        <title>The Phaeodactylum genome reveals the evolutionary history of diatom genomes.</title>
        <authorList>
            <person name="Bowler C."/>
            <person name="Allen A.E."/>
            <person name="Badger J.H."/>
            <person name="Grimwood J."/>
            <person name="Jabbari K."/>
            <person name="Kuo A."/>
            <person name="Maheswari U."/>
            <person name="Martens C."/>
            <person name="Maumus F."/>
            <person name="Otillar R.P."/>
            <person name="Rayko E."/>
            <person name="Salamov A."/>
            <person name="Vandepoele K."/>
            <person name="Beszteri B."/>
            <person name="Gruber A."/>
            <person name="Heijde M."/>
            <person name="Katinka M."/>
            <person name="Mock T."/>
            <person name="Valentin K."/>
            <person name="Verret F."/>
            <person name="Berges J.A."/>
            <person name="Brownlee C."/>
            <person name="Cadoret J.P."/>
            <person name="Chiovitti A."/>
            <person name="Choi C.J."/>
            <person name="Coesel S."/>
            <person name="De Martino A."/>
            <person name="Detter J.C."/>
            <person name="Durkin C."/>
            <person name="Falciatore A."/>
            <person name="Fournet J."/>
            <person name="Haruta M."/>
            <person name="Huysman M.J."/>
            <person name="Jenkins B.D."/>
            <person name="Jiroutova K."/>
            <person name="Jorgensen R.E."/>
            <person name="Joubert Y."/>
            <person name="Kaplan A."/>
            <person name="Kroger N."/>
            <person name="Kroth P.G."/>
            <person name="La Roche J."/>
            <person name="Lindquist E."/>
            <person name="Lommer M."/>
            <person name="Martin-Jezequel V."/>
            <person name="Lopez P.J."/>
            <person name="Lucas S."/>
            <person name="Mangogna M."/>
            <person name="McGinnis K."/>
            <person name="Medlin L.K."/>
            <person name="Montsant A."/>
            <person name="Oudot-Le Secq M.P."/>
            <person name="Napoli C."/>
            <person name="Obornik M."/>
            <person name="Parker M.S."/>
            <person name="Petit J.L."/>
            <person name="Porcel B.M."/>
            <person name="Poulsen N."/>
            <person name="Robison M."/>
            <person name="Rychlewski L."/>
            <person name="Rynearson T.A."/>
            <person name="Schmutz J."/>
            <person name="Shapiro H."/>
            <person name="Siaut M."/>
            <person name="Stanley M."/>
            <person name="Sussman M.R."/>
            <person name="Taylor A.R."/>
            <person name="Vardi A."/>
            <person name="von Dassow P."/>
            <person name="Vyverman W."/>
            <person name="Willis A."/>
            <person name="Wyrwicz L.S."/>
            <person name="Rokhsar D.S."/>
            <person name="Weissenbach J."/>
            <person name="Armbrust E.V."/>
            <person name="Green B.R."/>
            <person name="Van de Peer Y."/>
            <person name="Grigoriev I.V."/>
        </authorList>
    </citation>
    <scope>NUCLEOTIDE SEQUENCE [LARGE SCALE GENOMIC DNA]</scope>
    <source>
        <strain evidence="7 8">CCAP 1055/1</strain>
    </source>
</reference>
<dbReference type="InterPro" id="IPR007144">
    <property type="entry name" value="SSU_processome_Utp11"/>
</dbReference>
<dbReference type="OrthoDB" id="29058at2759"/>
<dbReference type="GeneID" id="7202509"/>
<comment type="subunit">
    <text evidence="5">Component of the ribosomal small subunit (SSU) processome.</text>
</comment>
<evidence type="ECO:0000256" key="1">
    <source>
        <dbReference type="ARBA" id="ARBA00004604"/>
    </source>
</evidence>
<evidence type="ECO:0000313" key="7">
    <source>
        <dbReference type="EMBL" id="EEC46928.1"/>
    </source>
</evidence>
<proteinExistence type="inferred from homology"/>
<organism evidence="7 8">
    <name type="scientific">Phaeodactylum tricornutum (strain CCAP 1055/1)</name>
    <dbReference type="NCBI Taxonomy" id="556484"/>
    <lineage>
        <taxon>Eukaryota</taxon>
        <taxon>Sar</taxon>
        <taxon>Stramenopiles</taxon>
        <taxon>Ochrophyta</taxon>
        <taxon>Bacillariophyta</taxon>
        <taxon>Bacillariophyceae</taxon>
        <taxon>Bacillariophycidae</taxon>
        <taxon>Naviculales</taxon>
        <taxon>Phaeodactylaceae</taxon>
        <taxon>Phaeodactylum</taxon>
    </lineage>
</organism>
<dbReference type="KEGG" id="pti:PHATRDRAFT_21538"/>
<dbReference type="EMBL" id="CM000615">
    <property type="protein sequence ID" value="EEC46928.1"/>
    <property type="molecule type" value="Genomic_DNA"/>
</dbReference>
<keyword evidence="8" id="KW-1185">Reference proteome</keyword>
<reference evidence="8" key="2">
    <citation type="submission" date="2008-08" db="EMBL/GenBank/DDBJ databases">
        <authorList>
            <consortium name="Diatom Consortium"/>
            <person name="Grigoriev I."/>
            <person name="Grimwood J."/>
            <person name="Kuo A."/>
            <person name="Otillar R.P."/>
            <person name="Salamov A."/>
            <person name="Detter J.C."/>
            <person name="Lindquist E."/>
            <person name="Shapiro H."/>
            <person name="Lucas S."/>
            <person name="Glavina del Rio T."/>
            <person name="Pitluck S."/>
            <person name="Rokhsar D."/>
            <person name="Bowler C."/>
        </authorList>
    </citation>
    <scope>GENOME REANNOTATION</scope>
    <source>
        <strain evidence="8">CCAP 1055/1</strain>
    </source>
</reference>
<dbReference type="Pfam" id="PF03998">
    <property type="entry name" value="Utp11"/>
    <property type="match status" value="1"/>
</dbReference>
<comment type="similarity">
    <text evidence="2 5">Belongs to the UTP11 family.</text>
</comment>
<evidence type="ECO:0000256" key="5">
    <source>
        <dbReference type="PIRNR" id="PIRNR015952"/>
    </source>
</evidence>
<dbReference type="GO" id="GO:0006364">
    <property type="term" value="P:rRNA processing"/>
    <property type="evidence" value="ECO:0007669"/>
    <property type="project" value="UniProtKB-UniRule"/>
</dbReference>
<gene>
    <name evidence="7" type="ORF">PHATRDRAFT_21538</name>
</gene>
<comment type="subcellular location">
    <subcellularLocation>
        <location evidence="1 5">Nucleus</location>
        <location evidence="1 5">Nucleolus</location>
    </subcellularLocation>
</comment>
<sequence length="256" mass="29776">MSSLRNAVKRVTHKERAQPQSRAHLGILEKKKDYRGRAQDYHRKEARIKAIQEKVAMRNPDEFYFGMKNAQVLDGKHRKTLEAKQKEFEADVGLDTVRIMKTQDLGYVRMQKQRDAKKVERLQSSLHFLADNSESKKRKHTIFVESRQVAENFNVAEHFDTLPELAGRTFNRPRKQTVQEIALRASGSGSEVGEARIRGAGYKEMEERKERVQKLERAEAHLVTEKLVQGKGRKRKIKAAENGQPAQYKWRRKRQG</sequence>
<dbReference type="RefSeq" id="XP_002181714.1">
    <property type="nucleotide sequence ID" value="XM_002181678.1"/>
</dbReference>
<name>B7G325_PHATC</name>
<dbReference type="InParanoid" id="B7G325"/>
<dbReference type="PANTHER" id="PTHR12838">
    <property type="entry name" value="U3 SMALL NUCLEOLAR RNA-ASSOCIATED PROTEIN 11"/>
    <property type="match status" value="1"/>
</dbReference>
<dbReference type="STRING" id="556484.B7G325"/>